<dbReference type="InterPro" id="IPR057234">
    <property type="entry name" value="DUF7912"/>
</dbReference>
<reference evidence="4" key="1">
    <citation type="journal article" date="2013" name="Nat. Genet.">
        <title>The Capsella rubella genome and the genomic consequences of rapid mating system evolution.</title>
        <authorList>
            <person name="Slotte T."/>
            <person name="Hazzouri K.M."/>
            <person name="Agren J.A."/>
            <person name="Koenig D."/>
            <person name="Maumus F."/>
            <person name="Guo Y.L."/>
            <person name="Steige K."/>
            <person name="Platts A.E."/>
            <person name="Escobar J.S."/>
            <person name="Newman L.K."/>
            <person name="Wang W."/>
            <person name="Mandakova T."/>
            <person name="Vello E."/>
            <person name="Smith L.M."/>
            <person name="Henz S.R."/>
            <person name="Steffen J."/>
            <person name="Takuno S."/>
            <person name="Brandvain Y."/>
            <person name="Coop G."/>
            <person name="Andolfatto P."/>
            <person name="Hu T.T."/>
            <person name="Blanchette M."/>
            <person name="Clark R.M."/>
            <person name="Quesneville H."/>
            <person name="Nordborg M."/>
            <person name="Gaut B.S."/>
            <person name="Lysak M.A."/>
            <person name="Jenkins J."/>
            <person name="Grimwood J."/>
            <person name="Chapman J."/>
            <person name="Prochnik S."/>
            <person name="Shu S."/>
            <person name="Rokhsar D."/>
            <person name="Schmutz J."/>
            <person name="Weigel D."/>
            <person name="Wright S.I."/>
        </authorList>
    </citation>
    <scope>NUCLEOTIDE SEQUENCE [LARGE SCALE GENOMIC DNA]</scope>
    <source>
        <strain evidence="4">cv. Monte Gargano</strain>
    </source>
</reference>
<feature type="domain" description="Ribosome maturation factor RimP N-terminal" evidence="1">
    <location>
        <begin position="188"/>
        <end position="252"/>
    </location>
</feature>
<dbReference type="Proteomes" id="UP000029121">
    <property type="component" value="Unassembled WGS sequence"/>
</dbReference>
<accession>R0IA49</accession>
<dbReference type="InterPro" id="IPR035956">
    <property type="entry name" value="RimP_N_sf"/>
</dbReference>
<dbReference type="InterPro" id="IPR028989">
    <property type="entry name" value="RimP_N"/>
</dbReference>
<organism evidence="3 4">
    <name type="scientific">Capsella rubella</name>
    <dbReference type="NCBI Taxonomy" id="81985"/>
    <lineage>
        <taxon>Eukaryota</taxon>
        <taxon>Viridiplantae</taxon>
        <taxon>Streptophyta</taxon>
        <taxon>Embryophyta</taxon>
        <taxon>Tracheophyta</taxon>
        <taxon>Spermatophyta</taxon>
        <taxon>Magnoliopsida</taxon>
        <taxon>eudicotyledons</taxon>
        <taxon>Gunneridae</taxon>
        <taxon>Pentapetalae</taxon>
        <taxon>rosids</taxon>
        <taxon>malvids</taxon>
        <taxon>Brassicales</taxon>
        <taxon>Brassicaceae</taxon>
        <taxon>Camelineae</taxon>
        <taxon>Capsella</taxon>
    </lineage>
</organism>
<dbReference type="Pfam" id="PF02576">
    <property type="entry name" value="RimP_N"/>
    <property type="match status" value="1"/>
</dbReference>
<dbReference type="OrthoDB" id="1100432at2759"/>
<evidence type="ECO:0000313" key="3">
    <source>
        <dbReference type="EMBL" id="EOA33428.1"/>
    </source>
</evidence>
<gene>
    <name evidence="3" type="ORF">CARUB_v10020593mg</name>
</gene>
<evidence type="ECO:0000259" key="1">
    <source>
        <dbReference type="Pfam" id="PF02576"/>
    </source>
</evidence>
<feature type="non-terminal residue" evidence="3">
    <location>
        <position position="1"/>
    </location>
</feature>
<keyword evidence="4" id="KW-1185">Reference proteome</keyword>
<dbReference type="eggNOG" id="ENOG502QR64">
    <property type="taxonomic scope" value="Eukaryota"/>
</dbReference>
<dbReference type="STRING" id="81985.R0IA49"/>
<dbReference type="EMBL" id="KB870806">
    <property type="protein sequence ID" value="EOA33428.1"/>
    <property type="molecule type" value="Genomic_DNA"/>
</dbReference>
<dbReference type="PANTHER" id="PTHR34544">
    <property type="entry name" value="OSJNBA0006B20.18 PROTEIN"/>
    <property type="match status" value="1"/>
</dbReference>
<dbReference type="SUPFAM" id="SSF75420">
    <property type="entry name" value="YhbC-like, N-terminal domain"/>
    <property type="match status" value="1"/>
</dbReference>
<protein>
    <submittedName>
        <fullName evidence="3">Uncharacterized protein</fullName>
    </submittedName>
</protein>
<evidence type="ECO:0000259" key="2">
    <source>
        <dbReference type="Pfam" id="PF25498"/>
    </source>
</evidence>
<feature type="domain" description="DUF7912" evidence="2">
    <location>
        <begin position="254"/>
        <end position="340"/>
    </location>
</feature>
<evidence type="ECO:0000313" key="4">
    <source>
        <dbReference type="Proteomes" id="UP000029121"/>
    </source>
</evidence>
<sequence length="343" mass="39004">AKNGLTNEHDSRKQSPLFHLPEKMDMICCFRPNQYCPRISVLPAFCIGNLSAVNGFRLTTDFRIGYPAAPFRRTPNFSFEIQAKKSKKKTSVVEPEPNKVEELLFEEEDEEEGEELLLPEEIQDELLMDGEFDEDDDDFEFDESEEEELYAGDGGGGGGIKLAGTLWDKEALTLAEKVCESFDGDLGIYAFKTLPNSTIQVRIERLTNKSGSPTMEDIEAYSTIYRAKLAEAELAKSIPDNISLEVSSPGVERVVRLPQDLDRYKDRPMYVRYTKEDTETEGDGIFKLVSFDVENKSCVWGIADIRVNREKAGKGRPLNKKQREWRLETAFESLRLVRLHSEC</sequence>
<name>R0IA49_9BRAS</name>
<proteinExistence type="predicted"/>
<dbReference type="Pfam" id="PF25498">
    <property type="entry name" value="DUF7912"/>
    <property type="match status" value="1"/>
</dbReference>
<dbReference type="AlphaFoldDB" id="R0IA49"/>
<dbReference type="KEGG" id="crb:17896508"/>
<dbReference type="PANTHER" id="PTHR34544:SF1">
    <property type="entry name" value="OS04G0438300 PROTEIN"/>
    <property type="match status" value="1"/>
</dbReference>